<dbReference type="InterPro" id="IPR016181">
    <property type="entry name" value="Acyl_CoA_acyltransferase"/>
</dbReference>
<dbReference type="Pfam" id="PF00583">
    <property type="entry name" value="Acetyltransf_1"/>
    <property type="match status" value="1"/>
</dbReference>
<proteinExistence type="predicted"/>
<dbReference type="AlphaFoldDB" id="A0A8J2XG76"/>
<feature type="domain" description="N-acetyltransferase" evidence="1">
    <location>
        <begin position="3"/>
        <end position="172"/>
    </location>
</feature>
<accession>A0A8J2XG76</accession>
<dbReference type="Gene3D" id="3.40.630.30">
    <property type="match status" value="1"/>
</dbReference>
<dbReference type="CDD" id="cd04301">
    <property type="entry name" value="NAT_SF"/>
    <property type="match status" value="1"/>
</dbReference>
<dbReference type="PROSITE" id="PS51186">
    <property type="entry name" value="GNAT"/>
    <property type="match status" value="1"/>
</dbReference>
<evidence type="ECO:0000313" key="3">
    <source>
        <dbReference type="Proteomes" id="UP000598120"/>
    </source>
</evidence>
<dbReference type="GO" id="GO:0016747">
    <property type="term" value="F:acyltransferase activity, transferring groups other than amino-acyl groups"/>
    <property type="evidence" value="ECO:0007669"/>
    <property type="project" value="InterPro"/>
</dbReference>
<dbReference type="SUPFAM" id="SSF55729">
    <property type="entry name" value="Acyl-CoA N-acyltransferases (Nat)"/>
    <property type="match status" value="1"/>
</dbReference>
<dbReference type="PANTHER" id="PTHR43617">
    <property type="entry name" value="L-AMINO ACID N-ACETYLTRANSFERASE"/>
    <property type="match status" value="1"/>
</dbReference>
<organism evidence="2 3">
    <name type="scientific">Aquaticitalea lipolytica</name>
    <dbReference type="NCBI Taxonomy" id="1247562"/>
    <lineage>
        <taxon>Bacteria</taxon>
        <taxon>Pseudomonadati</taxon>
        <taxon>Bacteroidota</taxon>
        <taxon>Flavobacteriia</taxon>
        <taxon>Flavobacteriales</taxon>
        <taxon>Flavobacteriaceae</taxon>
        <taxon>Aquaticitalea</taxon>
    </lineage>
</organism>
<reference evidence="2 3" key="1">
    <citation type="journal article" date="2014" name="Int. J. Syst. Evol. Microbiol.">
        <title>Complete genome sequence of Corynebacterium casei LMG S-19264T (=DSM 44701T), isolated from a smear-ripened cheese.</title>
        <authorList>
            <consortium name="US DOE Joint Genome Institute (JGI-PGF)"/>
            <person name="Walter F."/>
            <person name="Albersmeier A."/>
            <person name="Kalinowski J."/>
            <person name="Ruckert C."/>
        </authorList>
    </citation>
    <scope>NUCLEOTIDE SEQUENCE [LARGE SCALE GENOMIC DNA]</scope>
    <source>
        <strain evidence="2 3">CGMCC 1.15295</strain>
    </source>
</reference>
<name>A0A8J2XG76_9FLAO</name>
<protein>
    <submittedName>
        <fullName evidence="2">Spermidine/spermine N(1)-acetyltransferase</fullName>
    </submittedName>
</protein>
<evidence type="ECO:0000259" key="1">
    <source>
        <dbReference type="PROSITE" id="PS51186"/>
    </source>
</evidence>
<dbReference type="InterPro" id="IPR000182">
    <property type="entry name" value="GNAT_dom"/>
</dbReference>
<dbReference type="PANTHER" id="PTHR43617:SF33">
    <property type="entry name" value="SPORE COAT POLYSACCHARIDE BIOSYNTHESIS PROTEIN SPSD"/>
    <property type="match status" value="1"/>
</dbReference>
<evidence type="ECO:0000313" key="2">
    <source>
        <dbReference type="EMBL" id="GFZ82449.1"/>
    </source>
</evidence>
<dbReference type="InterPro" id="IPR050276">
    <property type="entry name" value="MshD_Acetyltransferase"/>
</dbReference>
<dbReference type="Proteomes" id="UP000598120">
    <property type="component" value="Unassembled WGS sequence"/>
</dbReference>
<gene>
    <name evidence="2" type="primary">paiA</name>
    <name evidence="2" type="ORF">GCM10011531_11190</name>
</gene>
<keyword evidence="3" id="KW-1185">Reference proteome</keyword>
<dbReference type="EMBL" id="BMIC01000001">
    <property type="protein sequence ID" value="GFZ82449.1"/>
    <property type="molecule type" value="Genomic_DNA"/>
</dbReference>
<comment type="caution">
    <text evidence="2">The sequence shown here is derived from an EMBL/GenBank/DDBJ whole genome shotgun (WGS) entry which is preliminary data.</text>
</comment>
<sequence length="172" mass="20442">MNLTFKKCTLSDLDMLTNISRQTFIDAFEKENNPEDFKTYIDIAFSKEQIKTEILNSNSQFYFVYSKSDLVCYFKINENEAQAEPFGKHSLELSRIYVLKAFQGQNFGAHIINWIIELTKKMGKTWLWLGVWQQNVNAVKFYERHGFTKFDTHSFYIGNDRQTDWLMRLDEV</sequence>